<dbReference type="Proteomes" id="UP001210925">
    <property type="component" value="Unassembled WGS sequence"/>
</dbReference>
<dbReference type="PANTHER" id="PTHR30098:SF2">
    <property type="entry name" value="LEUCYL_PHENYLALANYL-TRNA--PROTEIN TRANSFERASE"/>
    <property type="match status" value="1"/>
</dbReference>
<dbReference type="SUPFAM" id="SSF55729">
    <property type="entry name" value="Acyl-CoA N-acyltransferases (Nat)"/>
    <property type="match status" value="1"/>
</dbReference>
<dbReference type="InterPro" id="IPR016181">
    <property type="entry name" value="Acyl_CoA_acyltransferase"/>
</dbReference>
<evidence type="ECO:0008006" key="6">
    <source>
        <dbReference type="Google" id="ProtNLM"/>
    </source>
</evidence>
<dbReference type="EMBL" id="JADGKB010000012">
    <property type="protein sequence ID" value="KAJ3260274.1"/>
    <property type="molecule type" value="Genomic_DNA"/>
</dbReference>
<accession>A0AAD5YA28</accession>
<dbReference type="GO" id="GO:0005737">
    <property type="term" value="C:cytoplasm"/>
    <property type="evidence" value="ECO:0007669"/>
    <property type="project" value="TreeGrafter"/>
</dbReference>
<evidence type="ECO:0000256" key="2">
    <source>
        <dbReference type="ARBA" id="ARBA00022679"/>
    </source>
</evidence>
<dbReference type="InterPro" id="IPR042203">
    <property type="entry name" value="Leu/Phe-tRNA_Trfase_C"/>
</dbReference>
<comment type="caution">
    <text evidence="4">The sequence shown here is derived from an EMBL/GenBank/DDBJ whole genome shotgun (WGS) entry which is preliminary data.</text>
</comment>
<sequence length="296" mass="34241">MNGINKDLILLYIKHVIRSIETQSEFPELENLAPIDQSEFTIDTLQFKIGDQISIFNDSRLMLTLEPLQFLDIMQYAGRKGSTPLSILLSFREETFCYTELKDVRFMVELMYEGYLPIFQGCLLPKLHDQRCCMVPNTHIPKKVYKHRKMYRLTVNTDFEGVVKGVDEQHSSWFKKEVYEGLVGFEHPYFKFYSIELWKGNDLVAGDLGYTVGSIYTSMTGFYRVDGAGTVLLTAIKLMLVRNGFSLWDLGMGMQYKLDMGAKLYRRAEFLGILRANRTTVKSFKISTLEDLLVKM</sequence>
<dbReference type="PANTHER" id="PTHR30098">
    <property type="entry name" value="LEUCYL/PHENYLALANYL-TRNA--PROTEIN TRANSFERASE"/>
    <property type="match status" value="1"/>
</dbReference>
<dbReference type="GO" id="GO:0030163">
    <property type="term" value="P:protein catabolic process"/>
    <property type="evidence" value="ECO:0007669"/>
    <property type="project" value="InterPro"/>
</dbReference>
<dbReference type="InterPro" id="IPR004616">
    <property type="entry name" value="Leu/Phe-tRNA_Trfase"/>
</dbReference>
<organism evidence="4 5">
    <name type="scientific">Boothiomyces macroporosus</name>
    <dbReference type="NCBI Taxonomy" id="261099"/>
    <lineage>
        <taxon>Eukaryota</taxon>
        <taxon>Fungi</taxon>
        <taxon>Fungi incertae sedis</taxon>
        <taxon>Chytridiomycota</taxon>
        <taxon>Chytridiomycota incertae sedis</taxon>
        <taxon>Chytridiomycetes</taxon>
        <taxon>Rhizophydiales</taxon>
        <taxon>Terramycetaceae</taxon>
        <taxon>Boothiomyces</taxon>
    </lineage>
</organism>
<keyword evidence="5" id="KW-1185">Reference proteome</keyword>
<gene>
    <name evidence="4" type="ORF">HK103_000909</name>
</gene>
<dbReference type="AlphaFoldDB" id="A0AAD5YA28"/>
<name>A0AAD5YA28_9FUNG</name>
<dbReference type="Pfam" id="PF03588">
    <property type="entry name" value="Leu_Phe_trans"/>
    <property type="match status" value="1"/>
</dbReference>
<keyword evidence="2" id="KW-0808">Transferase</keyword>
<evidence type="ECO:0000313" key="4">
    <source>
        <dbReference type="EMBL" id="KAJ3260274.1"/>
    </source>
</evidence>
<evidence type="ECO:0000256" key="3">
    <source>
        <dbReference type="ARBA" id="ARBA00023315"/>
    </source>
</evidence>
<evidence type="ECO:0000313" key="5">
    <source>
        <dbReference type="Proteomes" id="UP001210925"/>
    </source>
</evidence>
<evidence type="ECO:0000256" key="1">
    <source>
        <dbReference type="ARBA" id="ARBA00022490"/>
    </source>
</evidence>
<reference evidence="4" key="1">
    <citation type="submission" date="2020-05" db="EMBL/GenBank/DDBJ databases">
        <title>Phylogenomic resolution of chytrid fungi.</title>
        <authorList>
            <person name="Stajich J.E."/>
            <person name="Amses K."/>
            <person name="Simmons R."/>
            <person name="Seto K."/>
            <person name="Myers J."/>
            <person name="Bonds A."/>
            <person name="Quandt C.A."/>
            <person name="Barry K."/>
            <person name="Liu P."/>
            <person name="Grigoriev I."/>
            <person name="Longcore J.E."/>
            <person name="James T.Y."/>
        </authorList>
    </citation>
    <scope>NUCLEOTIDE SEQUENCE</scope>
    <source>
        <strain evidence="4">PLAUS21</strain>
    </source>
</reference>
<dbReference type="GO" id="GO:0008914">
    <property type="term" value="F:leucyl-tRNA--protein transferase activity"/>
    <property type="evidence" value="ECO:0007669"/>
    <property type="project" value="InterPro"/>
</dbReference>
<proteinExistence type="predicted"/>
<keyword evidence="1" id="KW-0963">Cytoplasm</keyword>
<protein>
    <recommendedName>
        <fullName evidence="6">Leucyl/phenylalanyl-tRNA--protein transferase</fullName>
    </recommendedName>
</protein>
<dbReference type="Gene3D" id="3.40.630.70">
    <property type="entry name" value="Leucyl/phenylalanyl-tRNA-protein transferase, C-terminal domain"/>
    <property type="match status" value="1"/>
</dbReference>
<keyword evidence="3" id="KW-0012">Acyltransferase</keyword>